<evidence type="ECO:0000256" key="1">
    <source>
        <dbReference type="SAM" id="SignalP"/>
    </source>
</evidence>
<dbReference type="OrthoDB" id="3693320at2"/>
<feature type="chain" id="PRO_5018034140" description="DUF2690 domain-containing protein" evidence="1">
    <location>
        <begin position="32"/>
        <end position="154"/>
    </location>
</feature>
<name>A0A3M2MFW9_9ACTN</name>
<keyword evidence="3" id="KW-1185">Reference proteome</keyword>
<protein>
    <recommendedName>
        <fullName evidence="4">DUF2690 domain-containing protein</fullName>
    </recommendedName>
</protein>
<gene>
    <name evidence="2" type="ORF">EBO15_07910</name>
</gene>
<reference evidence="2 3" key="1">
    <citation type="submission" date="2018-10" db="EMBL/GenBank/DDBJ databases">
        <title>Isolation from soil.</title>
        <authorList>
            <person name="Hu J."/>
        </authorList>
    </citation>
    <scope>NUCLEOTIDE SEQUENCE [LARGE SCALE GENOMIC DNA]</scope>
    <source>
        <strain evidence="2 3">NEAU-Ht49</strain>
    </source>
</reference>
<proteinExistence type="predicted"/>
<organism evidence="2 3">
    <name type="scientific">Actinomadura harenae</name>
    <dbReference type="NCBI Taxonomy" id="2483351"/>
    <lineage>
        <taxon>Bacteria</taxon>
        <taxon>Bacillati</taxon>
        <taxon>Actinomycetota</taxon>
        <taxon>Actinomycetes</taxon>
        <taxon>Streptosporangiales</taxon>
        <taxon>Thermomonosporaceae</taxon>
        <taxon>Actinomadura</taxon>
    </lineage>
</organism>
<feature type="signal peptide" evidence="1">
    <location>
        <begin position="1"/>
        <end position="31"/>
    </location>
</feature>
<dbReference type="EMBL" id="RFFG01000010">
    <property type="protein sequence ID" value="RMI46138.1"/>
    <property type="molecule type" value="Genomic_DNA"/>
</dbReference>
<evidence type="ECO:0008006" key="4">
    <source>
        <dbReference type="Google" id="ProtNLM"/>
    </source>
</evidence>
<comment type="caution">
    <text evidence="2">The sequence shown here is derived from an EMBL/GenBank/DDBJ whole genome shotgun (WGS) entry which is preliminary data.</text>
</comment>
<evidence type="ECO:0000313" key="2">
    <source>
        <dbReference type="EMBL" id="RMI46138.1"/>
    </source>
</evidence>
<dbReference type="AlphaFoldDB" id="A0A3M2MFW9"/>
<evidence type="ECO:0000313" key="3">
    <source>
        <dbReference type="Proteomes" id="UP000282674"/>
    </source>
</evidence>
<accession>A0A3M2MFW9</accession>
<keyword evidence="1" id="KW-0732">Signal</keyword>
<dbReference type="RefSeq" id="WP_122193660.1">
    <property type="nucleotide sequence ID" value="NZ_JBHSKC010000013.1"/>
</dbReference>
<dbReference type="Proteomes" id="UP000282674">
    <property type="component" value="Unassembled WGS sequence"/>
</dbReference>
<sequence>MHRSIPRVSTGLAALALAVSPLVAVATPASASEIGSCSDAYQVGSTKVVPDENGQSAMSIKQYWSPSCHQNFAYAYVWQSFRDSHSGTWTVDLGEIWVQSPGVETDGGHRTTYNTRQADFWSPGFAGSGKCTYADAALFFGSYVSNGQTDQRCG</sequence>